<evidence type="ECO:0000313" key="2">
    <source>
        <dbReference type="EMBL" id="KKM90378.1"/>
    </source>
</evidence>
<feature type="compositionally biased region" description="Acidic residues" evidence="1">
    <location>
        <begin position="79"/>
        <end position="93"/>
    </location>
</feature>
<gene>
    <name evidence="2" type="ORF">LCGC14_1239190</name>
</gene>
<accession>A0A0F9LAF5</accession>
<name>A0A0F9LAF5_9ZZZZ</name>
<reference evidence="2" key="1">
    <citation type="journal article" date="2015" name="Nature">
        <title>Complex archaea that bridge the gap between prokaryotes and eukaryotes.</title>
        <authorList>
            <person name="Spang A."/>
            <person name="Saw J.H."/>
            <person name="Jorgensen S.L."/>
            <person name="Zaremba-Niedzwiedzka K."/>
            <person name="Martijn J."/>
            <person name="Lind A.E."/>
            <person name="van Eijk R."/>
            <person name="Schleper C."/>
            <person name="Guy L."/>
            <person name="Ettema T.J."/>
        </authorList>
    </citation>
    <scope>NUCLEOTIDE SEQUENCE</scope>
</reference>
<proteinExistence type="predicted"/>
<dbReference type="EMBL" id="LAZR01006679">
    <property type="protein sequence ID" value="KKM90378.1"/>
    <property type="molecule type" value="Genomic_DNA"/>
</dbReference>
<feature type="region of interest" description="Disordered" evidence="1">
    <location>
        <begin position="1"/>
        <end position="101"/>
    </location>
</feature>
<comment type="caution">
    <text evidence="2">The sequence shown here is derived from an EMBL/GenBank/DDBJ whole genome shotgun (WGS) entry which is preliminary data.</text>
</comment>
<organism evidence="2">
    <name type="scientific">marine sediment metagenome</name>
    <dbReference type="NCBI Taxonomy" id="412755"/>
    <lineage>
        <taxon>unclassified sequences</taxon>
        <taxon>metagenomes</taxon>
        <taxon>ecological metagenomes</taxon>
    </lineage>
</organism>
<evidence type="ECO:0000256" key="1">
    <source>
        <dbReference type="SAM" id="MobiDB-lite"/>
    </source>
</evidence>
<sequence>MDIHINFNEKSGEMDLNAEGTAGETSFIPDAGAPPTDVETSADENFEQADNTPTSGGEDLDIGGPAEWLVEAMANASAEENDVSDDAVNDSIDDGGSGPSE</sequence>
<protein>
    <submittedName>
        <fullName evidence="2">Uncharacterized protein</fullName>
    </submittedName>
</protein>
<dbReference type="AlphaFoldDB" id="A0A0F9LAF5"/>